<name>A0A179VIS5_9MYCO</name>
<evidence type="ECO:0000313" key="3">
    <source>
        <dbReference type="Proteomes" id="UP000186919"/>
    </source>
</evidence>
<reference evidence="2 3" key="1">
    <citation type="submission" date="2016-01" db="EMBL/GenBank/DDBJ databases">
        <title>Mycobacterium immunogenum strain CD11_6 genome sequencing and assembly.</title>
        <authorList>
            <person name="Kaur G."/>
            <person name="Nair G.R."/>
            <person name="Mayilraj S."/>
        </authorList>
    </citation>
    <scope>NUCLEOTIDE SEQUENCE [LARGE SCALE GENOMIC DNA]</scope>
    <source>
        <strain evidence="2 3">CD11-6</strain>
    </source>
</reference>
<dbReference type="EMBL" id="LQYE01000001">
    <property type="protein sequence ID" value="OAT70911.1"/>
    <property type="molecule type" value="Genomic_DNA"/>
</dbReference>
<keyword evidence="1" id="KW-0812">Transmembrane</keyword>
<gene>
    <name evidence="2" type="ORF">AWB85_06450</name>
</gene>
<protein>
    <submittedName>
        <fullName evidence="2">Uncharacterized protein</fullName>
    </submittedName>
</protein>
<dbReference type="RefSeq" id="WP_064628055.1">
    <property type="nucleotide sequence ID" value="NZ_LQYE01000001.1"/>
</dbReference>
<accession>A0A179VIS5</accession>
<feature type="transmembrane region" description="Helical" evidence="1">
    <location>
        <begin position="6"/>
        <end position="27"/>
    </location>
</feature>
<evidence type="ECO:0000313" key="2">
    <source>
        <dbReference type="EMBL" id="OAT70911.1"/>
    </source>
</evidence>
<dbReference type="Proteomes" id="UP000186919">
    <property type="component" value="Unassembled WGS sequence"/>
</dbReference>
<sequence length="121" mass="13136">MTLDQWLELAVSLLAGGVIGTAIKSLVDRWNAKDANSSADWKAFATEQRETFAAAMAEQREAHNAAIGALGGRVQALEDRLTEEQKVLGIALAHLRELRRWIQGGAHGNVPPLPTQLEGRL</sequence>
<comment type="caution">
    <text evidence="2">The sequence shown here is derived from an EMBL/GenBank/DDBJ whole genome shotgun (WGS) entry which is preliminary data.</text>
</comment>
<proteinExistence type="predicted"/>
<keyword evidence="1" id="KW-1133">Transmembrane helix</keyword>
<keyword evidence="1" id="KW-0472">Membrane</keyword>
<dbReference type="AlphaFoldDB" id="A0A179VIS5"/>
<organism evidence="2 3">
    <name type="scientific">Mycobacteroides immunogenum</name>
    <dbReference type="NCBI Taxonomy" id="83262"/>
    <lineage>
        <taxon>Bacteria</taxon>
        <taxon>Bacillati</taxon>
        <taxon>Actinomycetota</taxon>
        <taxon>Actinomycetes</taxon>
        <taxon>Mycobacteriales</taxon>
        <taxon>Mycobacteriaceae</taxon>
        <taxon>Mycobacteroides</taxon>
    </lineage>
</organism>
<evidence type="ECO:0000256" key="1">
    <source>
        <dbReference type="SAM" id="Phobius"/>
    </source>
</evidence>